<dbReference type="InterPro" id="IPR005467">
    <property type="entry name" value="His_kinase_dom"/>
</dbReference>
<dbReference type="PROSITE" id="PS50112">
    <property type="entry name" value="PAS"/>
    <property type="match status" value="3"/>
</dbReference>
<dbReference type="InterPro" id="IPR013767">
    <property type="entry name" value="PAS_fold"/>
</dbReference>
<evidence type="ECO:0000259" key="7">
    <source>
        <dbReference type="PROSITE" id="PS50109"/>
    </source>
</evidence>
<feature type="domain" description="PAS" evidence="8">
    <location>
        <begin position="124"/>
        <end position="195"/>
    </location>
</feature>
<dbReference type="InterPro" id="IPR004358">
    <property type="entry name" value="Sig_transdc_His_kin-like_C"/>
</dbReference>
<dbReference type="InterPro" id="IPR036890">
    <property type="entry name" value="HATPase_C_sf"/>
</dbReference>
<dbReference type="InterPro" id="IPR001610">
    <property type="entry name" value="PAC"/>
</dbReference>
<feature type="domain" description="PAS" evidence="8">
    <location>
        <begin position="378"/>
        <end position="448"/>
    </location>
</feature>
<dbReference type="InterPro" id="IPR000014">
    <property type="entry name" value="PAS"/>
</dbReference>
<feature type="domain" description="Histidine kinase" evidence="7">
    <location>
        <begin position="529"/>
        <end position="755"/>
    </location>
</feature>
<reference evidence="10 11" key="1">
    <citation type="submission" date="2023-12" db="EMBL/GenBank/DDBJ databases">
        <title>Genome sequencing and assembly of bacterial species from a model synthetic community.</title>
        <authorList>
            <person name="Hogle S.L."/>
        </authorList>
    </citation>
    <scope>NUCLEOTIDE SEQUENCE [LARGE SCALE GENOMIC DNA]</scope>
    <source>
        <strain evidence="10 11">HAMBI_3031</strain>
    </source>
</reference>
<evidence type="ECO:0000256" key="5">
    <source>
        <dbReference type="ARBA" id="ARBA00022777"/>
    </source>
</evidence>
<evidence type="ECO:0000313" key="10">
    <source>
        <dbReference type="EMBL" id="WQD39804.1"/>
    </source>
</evidence>
<dbReference type="InterPro" id="IPR052162">
    <property type="entry name" value="Sensor_kinase/Photoreceptor"/>
</dbReference>
<evidence type="ECO:0000256" key="6">
    <source>
        <dbReference type="SAM" id="Coils"/>
    </source>
</evidence>
<comment type="catalytic activity">
    <reaction evidence="1">
        <text>ATP + protein L-histidine = ADP + protein N-phospho-L-histidine.</text>
        <dbReference type="EC" id="2.7.13.3"/>
    </reaction>
</comment>
<dbReference type="SUPFAM" id="SSF55874">
    <property type="entry name" value="ATPase domain of HSP90 chaperone/DNA topoisomerase II/histidine kinase"/>
    <property type="match status" value="1"/>
</dbReference>
<evidence type="ECO:0000256" key="1">
    <source>
        <dbReference type="ARBA" id="ARBA00000085"/>
    </source>
</evidence>
<feature type="coiled-coil region" evidence="6">
    <location>
        <begin position="495"/>
        <end position="526"/>
    </location>
</feature>
<dbReference type="PRINTS" id="PR00344">
    <property type="entry name" value="BCTRLSENSOR"/>
</dbReference>
<dbReference type="SMART" id="SM00091">
    <property type="entry name" value="PAS"/>
    <property type="match status" value="3"/>
</dbReference>
<dbReference type="Pfam" id="PF02518">
    <property type="entry name" value="HATPase_c"/>
    <property type="match status" value="1"/>
</dbReference>
<feature type="domain" description="PAC" evidence="9">
    <location>
        <begin position="452"/>
        <end position="504"/>
    </location>
</feature>
<sequence length="758" mass="85816">MDSDPVNTSRDAVIKAFKTFAFRIFEVSRDEKITNVWAGNSEDEERGRALYLGLYASDINNDTIIRECVSSIRKVFQQGKPQFFEYNITLDGKAARFAIKILPASYSDDFSLVVVERTEVKEVTEDKWRLALDAVGDGIWDVNLQTRRIFFSSKWEEIFGYSQSEIVTTEQWATKIHPEDLPISQKAMEDHVSGKTPVYTCEIRFQRKDGSYRWILSRGVVTAFSDDGKPLRFIGTHKDIHEKKLADLAHVEDRKQYKIIFDYSLAAICTHDLEGNVLNVNPYATELLQYSYDELKGRNIADLVPEKFRSDVQVQYLDVIRKKTTAEGVLSVLAGDGSIKHLLYKNYVFSNPNGEQYVIAFAQDISDRMHAEAELRASEKTFSTYFNLSGTGMAVVSPEGKWNAVNDALCKMLGYTREELFRLTFQDITYPEDLDQDLHLMKNVLNNQADNYHIEKRYITKSGRVIWILLTTSVVRDAQSHPLFFISQLVDITARKDLTNKLRSKNIELNSAREKLLGKVKELEEISHAIAHNLRGPAKNINLLTRVLNIKCGRISDHEDANILAGSFTIDELASLLDTVGLSMTNSLETLLNIAEIRLNREVPFDNCDFDEAINAVVDQLAGDILKRNIDIQRNLGVGKMYYPRPYLESILYNLVSNAVKYCNPLVASKIWISTRIVEGGAIALQVRDNGFGIDMVKYGDKIFKLNQVFHKGMDSKGVGLYLTKTQIESLGGTIHVESNVNEGSTFTVVFGTLKSIA</sequence>
<dbReference type="EC" id="2.7.13.3" evidence="2"/>
<gene>
    <name evidence="10" type="ORF">U0035_06540</name>
</gene>
<dbReference type="PROSITE" id="PS50113">
    <property type="entry name" value="PAC"/>
    <property type="match status" value="3"/>
</dbReference>
<dbReference type="EMBL" id="CP139960">
    <property type="protein sequence ID" value="WQD39804.1"/>
    <property type="molecule type" value="Genomic_DNA"/>
</dbReference>
<dbReference type="InterPro" id="IPR035965">
    <property type="entry name" value="PAS-like_dom_sf"/>
</dbReference>
<dbReference type="SUPFAM" id="SSF55785">
    <property type="entry name" value="PYP-like sensor domain (PAS domain)"/>
    <property type="match status" value="3"/>
</dbReference>
<dbReference type="Pfam" id="PF00989">
    <property type="entry name" value="PAS"/>
    <property type="match status" value="1"/>
</dbReference>
<dbReference type="Gene3D" id="3.30.565.10">
    <property type="entry name" value="Histidine kinase-like ATPase, C-terminal domain"/>
    <property type="match status" value="1"/>
</dbReference>
<dbReference type="PANTHER" id="PTHR43304">
    <property type="entry name" value="PHYTOCHROME-LIKE PROTEIN CPH1"/>
    <property type="match status" value="1"/>
</dbReference>
<dbReference type="Gene3D" id="3.30.450.20">
    <property type="entry name" value="PAS domain"/>
    <property type="match status" value="3"/>
</dbReference>
<dbReference type="InterPro" id="IPR003594">
    <property type="entry name" value="HATPase_dom"/>
</dbReference>
<dbReference type="InterPro" id="IPR013655">
    <property type="entry name" value="PAS_fold_3"/>
</dbReference>
<organism evidence="10 11">
    <name type="scientific">Niabella yanshanensis</name>
    <dbReference type="NCBI Taxonomy" id="577386"/>
    <lineage>
        <taxon>Bacteria</taxon>
        <taxon>Pseudomonadati</taxon>
        <taxon>Bacteroidota</taxon>
        <taxon>Chitinophagia</taxon>
        <taxon>Chitinophagales</taxon>
        <taxon>Chitinophagaceae</taxon>
        <taxon>Niabella</taxon>
    </lineage>
</organism>
<dbReference type="Proteomes" id="UP001325680">
    <property type="component" value="Chromosome"/>
</dbReference>
<evidence type="ECO:0000259" key="8">
    <source>
        <dbReference type="PROSITE" id="PS50112"/>
    </source>
</evidence>
<keyword evidence="3" id="KW-0597">Phosphoprotein</keyword>
<keyword evidence="5" id="KW-0418">Kinase</keyword>
<evidence type="ECO:0000256" key="3">
    <source>
        <dbReference type="ARBA" id="ARBA00022553"/>
    </source>
</evidence>
<dbReference type="SMART" id="SM00086">
    <property type="entry name" value="PAC"/>
    <property type="match status" value="3"/>
</dbReference>
<dbReference type="NCBIfam" id="TIGR00229">
    <property type="entry name" value="sensory_box"/>
    <property type="match status" value="3"/>
</dbReference>
<keyword evidence="4" id="KW-0808">Transferase</keyword>
<evidence type="ECO:0000256" key="4">
    <source>
        <dbReference type="ARBA" id="ARBA00022679"/>
    </source>
</evidence>
<dbReference type="Pfam" id="PF08447">
    <property type="entry name" value="PAS_3"/>
    <property type="match status" value="2"/>
</dbReference>
<dbReference type="CDD" id="cd00130">
    <property type="entry name" value="PAS"/>
    <property type="match status" value="3"/>
</dbReference>
<dbReference type="RefSeq" id="WP_114789212.1">
    <property type="nucleotide sequence ID" value="NZ_CP139960.1"/>
</dbReference>
<feature type="domain" description="PAC" evidence="9">
    <location>
        <begin position="199"/>
        <end position="252"/>
    </location>
</feature>
<dbReference type="InterPro" id="IPR000700">
    <property type="entry name" value="PAS-assoc_C"/>
</dbReference>
<dbReference type="SMART" id="SM00387">
    <property type="entry name" value="HATPase_c"/>
    <property type="match status" value="1"/>
</dbReference>
<evidence type="ECO:0000259" key="9">
    <source>
        <dbReference type="PROSITE" id="PS50113"/>
    </source>
</evidence>
<feature type="domain" description="PAC" evidence="9">
    <location>
        <begin position="324"/>
        <end position="377"/>
    </location>
</feature>
<accession>A0ABZ0WA47</accession>
<dbReference type="PROSITE" id="PS50109">
    <property type="entry name" value="HIS_KIN"/>
    <property type="match status" value="1"/>
</dbReference>
<feature type="domain" description="PAS" evidence="8">
    <location>
        <begin position="253"/>
        <end position="323"/>
    </location>
</feature>
<evidence type="ECO:0000313" key="11">
    <source>
        <dbReference type="Proteomes" id="UP001325680"/>
    </source>
</evidence>
<proteinExistence type="predicted"/>
<keyword evidence="6" id="KW-0175">Coiled coil</keyword>
<keyword evidence="11" id="KW-1185">Reference proteome</keyword>
<protein>
    <recommendedName>
        <fullName evidence="2">histidine kinase</fullName>
        <ecNumber evidence="2">2.7.13.3</ecNumber>
    </recommendedName>
</protein>
<evidence type="ECO:0000256" key="2">
    <source>
        <dbReference type="ARBA" id="ARBA00012438"/>
    </source>
</evidence>
<dbReference type="PANTHER" id="PTHR43304:SF1">
    <property type="entry name" value="PAC DOMAIN-CONTAINING PROTEIN"/>
    <property type="match status" value="1"/>
</dbReference>
<name>A0ABZ0WA47_9BACT</name>